<feature type="domain" description="LicD/FKTN/FKRP nucleotidyltransferase" evidence="7">
    <location>
        <begin position="93"/>
        <end position="193"/>
    </location>
</feature>
<keyword evidence="6" id="KW-0732">Signal</keyword>
<sequence>MRLSWLLSLPAVLTLTSAVAIEKRDADFLSVRTKMHKDMSGRRGDPQDKYFHESVFHPHYDGRFADHQLGYRERKQALSNLIQTYLATMSDIGVETWLMHGTLLGWWWNRKILPWDSDSDVQVSEPSIQYLASYYNMTVFHYKTPRIPEGRDYMLEINPHYANREQTDKLNVIDARWVDTESGLFIDITTARYNNTHPSGEGMLSCKDGHEYRDTYIFPLRETFFEGTPAKIPFAYKEVLEAEYRKKALTLLDFEGHHFDEDKLEWIPVNKKYIAEAKKNADVKKAEEKKASLQEGQDKKKAEEQKALGTPEKQASVLQQNQKPNSNQAESAKPDGPKVVKQPTKSDQLPPSAQQDAGAQKTKEEETRLATLKAHEEERKVKESAAREEEKRKQKNQASKR</sequence>
<dbReference type="Pfam" id="PF04991">
    <property type="entry name" value="LicD"/>
    <property type="match status" value="2"/>
</dbReference>
<keyword evidence="2" id="KW-0812">Transmembrane</keyword>
<evidence type="ECO:0000256" key="6">
    <source>
        <dbReference type="SAM" id="SignalP"/>
    </source>
</evidence>
<keyword evidence="9" id="KW-1185">Reference proteome</keyword>
<evidence type="ECO:0000313" key="8">
    <source>
        <dbReference type="EMBL" id="TVY50417.1"/>
    </source>
</evidence>
<comment type="caution">
    <text evidence="8">The sequence shown here is derived from an EMBL/GenBank/DDBJ whole genome shotgun (WGS) entry which is preliminary data.</text>
</comment>
<comment type="subcellular location">
    <subcellularLocation>
        <location evidence="1">Membrane</location>
        <topology evidence="1">Single-pass membrane protein</topology>
    </subcellularLocation>
</comment>
<evidence type="ECO:0000259" key="7">
    <source>
        <dbReference type="Pfam" id="PF04991"/>
    </source>
</evidence>
<feature type="chain" id="PRO_5028945847" evidence="6">
    <location>
        <begin position="19"/>
        <end position="401"/>
    </location>
</feature>
<dbReference type="InterPro" id="IPR009644">
    <property type="entry name" value="FKTN/MNN4/W02B3.4-1"/>
</dbReference>
<dbReference type="PANTHER" id="PTHR15407">
    <property type="entry name" value="FUKUTIN-RELATED"/>
    <property type="match status" value="1"/>
</dbReference>
<feature type="signal peptide" evidence="6">
    <location>
        <begin position="1"/>
        <end position="18"/>
    </location>
</feature>
<reference evidence="8 9" key="1">
    <citation type="submission" date="2018-05" db="EMBL/GenBank/DDBJ databases">
        <title>Whole genome sequencing for identification of molecular markers to develop diagnostic detection tools for the regulated plant pathogen Lachnellula willkommii.</title>
        <authorList>
            <person name="Giroux E."/>
            <person name="Bilodeau G."/>
        </authorList>
    </citation>
    <scope>NUCLEOTIDE SEQUENCE [LARGE SCALE GENOMIC DNA]</scope>
    <source>
        <strain evidence="8 9">CBS 625.97</strain>
    </source>
</reference>
<feature type="compositionally biased region" description="Basic and acidic residues" evidence="5">
    <location>
        <begin position="361"/>
        <end position="392"/>
    </location>
</feature>
<keyword evidence="4" id="KW-0472">Membrane</keyword>
<dbReference type="PANTHER" id="PTHR15407:SF32">
    <property type="entry name" value="PROTEIN (MNN4), PUTATIVE (AFU_ORTHOLOGUE AFUA_1G03790)-RELATED"/>
    <property type="match status" value="1"/>
</dbReference>
<accession>A0A7D8YYC1</accession>
<dbReference type="InterPro" id="IPR007074">
    <property type="entry name" value="LicD/FKTN/FKRP_NTP_transf"/>
</dbReference>
<dbReference type="Proteomes" id="UP000481288">
    <property type="component" value="Unassembled WGS sequence"/>
</dbReference>
<proteinExistence type="predicted"/>
<organism evidence="8 9">
    <name type="scientific">Lachnellula cervina</name>
    <dbReference type="NCBI Taxonomy" id="1316786"/>
    <lineage>
        <taxon>Eukaryota</taxon>
        <taxon>Fungi</taxon>
        <taxon>Dikarya</taxon>
        <taxon>Ascomycota</taxon>
        <taxon>Pezizomycotina</taxon>
        <taxon>Leotiomycetes</taxon>
        <taxon>Helotiales</taxon>
        <taxon>Lachnaceae</taxon>
        <taxon>Lachnellula</taxon>
    </lineage>
</organism>
<evidence type="ECO:0000256" key="1">
    <source>
        <dbReference type="ARBA" id="ARBA00004167"/>
    </source>
</evidence>
<feature type="domain" description="LicD/FKTN/FKRP nucleotidyltransferase" evidence="7">
    <location>
        <begin position="195"/>
        <end position="245"/>
    </location>
</feature>
<name>A0A7D8YYC1_9HELO</name>
<evidence type="ECO:0000256" key="3">
    <source>
        <dbReference type="ARBA" id="ARBA00022989"/>
    </source>
</evidence>
<dbReference type="GO" id="GO:0009100">
    <property type="term" value="P:glycoprotein metabolic process"/>
    <property type="evidence" value="ECO:0007669"/>
    <property type="project" value="UniProtKB-ARBA"/>
</dbReference>
<feature type="region of interest" description="Disordered" evidence="5">
    <location>
        <begin position="279"/>
        <end position="401"/>
    </location>
</feature>
<evidence type="ECO:0000313" key="9">
    <source>
        <dbReference type="Proteomes" id="UP000481288"/>
    </source>
</evidence>
<dbReference type="OrthoDB" id="444255at2759"/>
<gene>
    <name evidence="8" type="primary">MNN4_1</name>
    <name evidence="8" type="ORF">LCER1_G007481</name>
</gene>
<protein>
    <submittedName>
        <fullName evidence="8">Protein MNN4</fullName>
    </submittedName>
</protein>
<evidence type="ECO:0000256" key="2">
    <source>
        <dbReference type="ARBA" id="ARBA00022692"/>
    </source>
</evidence>
<dbReference type="EMBL" id="QGMG01001149">
    <property type="protein sequence ID" value="TVY50417.1"/>
    <property type="molecule type" value="Genomic_DNA"/>
</dbReference>
<keyword evidence="3" id="KW-1133">Transmembrane helix</keyword>
<evidence type="ECO:0000256" key="5">
    <source>
        <dbReference type="SAM" id="MobiDB-lite"/>
    </source>
</evidence>
<feature type="compositionally biased region" description="Polar residues" evidence="5">
    <location>
        <begin position="316"/>
        <end position="330"/>
    </location>
</feature>
<dbReference type="AlphaFoldDB" id="A0A7D8YYC1"/>
<dbReference type="GO" id="GO:0016020">
    <property type="term" value="C:membrane"/>
    <property type="evidence" value="ECO:0007669"/>
    <property type="project" value="UniProtKB-SubCell"/>
</dbReference>
<feature type="compositionally biased region" description="Polar residues" evidence="5">
    <location>
        <begin position="343"/>
        <end position="357"/>
    </location>
</feature>
<evidence type="ECO:0000256" key="4">
    <source>
        <dbReference type="ARBA" id="ARBA00023136"/>
    </source>
</evidence>
<feature type="compositionally biased region" description="Basic and acidic residues" evidence="5">
    <location>
        <begin position="279"/>
        <end position="306"/>
    </location>
</feature>